<comment type="caution">
    <text evidence="1">The sequence shown here is derived from an EMBL/GenBank/DDBJ whole genome shotgun (WGS) entry which is preliminary data.</text>
</comment>
<reference evidence="1 2" key="1">
    <citation type="submission" date="2024-04" db="EMBL/GenBank/DDBJ databases">
        <authorList>
            <person name="Rising A."/>
            <person name="Reimegard J."/>
            <person name="Sonavane S."/>
            <person name="Akerstrom W."/>
            <person name="Nylinder S."/>
            <person name="Hedman E."/>
            <person name="Kallberg Y."/>
        </authorList>
    </citation>
    <scope>NUCLEOTIDE SEQUENCE [LARGE SCALE GENOMIC DNA]</scope>
</reference>
<protein>
    <submittedName>
        <fullName evidence="1">Uncharacterized protein</fullName>
    </submittedName>
</protein>
<accession>A0AAV2BDB1</accession>
<dbReference type="AlphaFoldDB" id="A0AAV2BDB1"/>
<gene>
    <name evidence="1" type="ORF">LARSCL_LOCUS18423</name>
</gene>
<evidence type="ECO:0000313" key="1">
    <source>
        <dbReference type="EMBL" id="CAL1293826.1"/>
    </source>
</evidence>
<dbReference type="EMBL" id="CAXIEN010000335">
    <property type="protein sequence ID" value="CAL1293826.1"/>
    <property type="molecule type" value="Genomic_DNA"/>
</dbReference>
<keyword evidence="2" id="KW-1185">Reference proteome</keyword>
<organism evidence="1 2">
    <name type="scientific">Larinioides sclopetarius</name>
    <dbReference type="NCBI Taxonomy" id="280406"/>
    <lineage>
        <taxon>Eukaryota</taxon>
        <taxon>Metazoa</taxon>
        <taxon>Ecdysozoa</taxon>
        <taxon>Arthropoda</taxon>
        <taxon>Chelicerata</taxon>
        <taxon>Arachnida</taxon>
        <taxon>Araneae</taxon>
        <taxon>Araneomorphae</taxon>
        <taxon>Entelegynae</taxon>
        <taxon>Araneoidea</taxon>
        <taxon>Araneidae</taxon>
        <taxon>Larinioides</taxon>
    </lineage>
</organism>
<dbReference type="Proteomes" id="UP001497382">
    <property type="component" value="Unassembled WGS sequence"/>
</dbReference>
<sequence length="148" mass="17060">MAKASRMVVIEREVSHYSTGHMFSYTFSLPNQILKIPWAFREEFKVECRSKPSSWSCEILFHKVLEDGKVSIPVTLERTDSSKNAVKVVVHPQIGDGFGRHLPDSWKLKKNKIRGGGQIQKTLEGEFDISVEWCYILELQWTSEAFKI</sequence>
<proteinExistence type="predicted"/>
<evidence type="ECO:0000313" key="2">
    <source>
        <dbReference type="Proteomes" id="UP001497382"/>
    </source>
</evidence>
<name>A0AAV2BDB1_9ARAC</name>